<dbReference type="OrthoDB" id="2980832at2759"/>
<organism evidence="2 3">
    <name type="scientific">Athelia psychrophila</name>
    <dbReference type="NCBI Taxonomy" id="1759441"/>
    <lineage>
        <taxon>Eukaryota</taxon>
        <taxon>Fungi</taxon>
        <taxon>Dikarya</taxon>
        <taxon>Basidiomycota</taxon>
        <taxon>Agaricomycotina</taxon>
        <taxon>Agaricomycetes</taxon>
        <taxon>Agaricomycetidae</taxon>
        <taxon>Atheliales</taxon>
        <taxon>Atheliaceae</taxon>
        <taxon>Athelia</taxon>
    </lineage>
</organism>
<dbReference type="AlphaFoldDB" id="A0A165YL98"/>
<reference evidence="2 3" key="1">
    <citation type="journal article" date="2016" name="Mol. Biol. Evol.">
        <title>Comparative Genomics of Early-Diverging Mushroom-Forming Fungi Provides Insights into the Origins of Lignocellulose Decay Capabilities.</title>
        <authorList>
            <person name="Nagy L.G."/>
            <person name="Riley R."/>
            <person name="Tritt A."/>
            <person name="Adam C."/>
            <person name="Daum C."/>
            <person name="Floudas D."/>
            <person name="Sun H."/>
            <person name="Yadav J.S."/>
            <person name="Pangilinan J."/>
            <person name="Larsson K.H."/>
            <person name="Matsuura K."/>
            <person name="Barry K."/>
            <person name="Labutti K."/>
            <person name="Kuo R."/>
            <person name="Ohm R.A."/>
            <person name="Bhattacharya S.S."/>
            <person name="Shirouzu T."/>
            <person name="Yoshinaga Y."/>
            <person name="Martin F.M."/>
            <person name="Grigoriev I.V."/>
            <person name="Hibbett D.S."/>
        </authorList>
    </citation>
    <scope>NUCLEOTIDE SEQUENCE [LARGE SCALE GENOMIC DNA]</scope>
    <source>
        <strain evidence="2 3">CBS 109695</strain>
    </source>
</reference>
<feature type="compositionally biased region" description="Pro residues" evidence="1">
    <location>
        <begin position="567"/>
        <end position="581"/>
    </location>
</feature>
<proteinExistence type="predicted"/>
<gene>
    <name evidence="2" type="ORF">FIBSPDRAFT_900286</name>
</gene>
<evidence type="ECO:0000313" key="3">
    <source>
        <dbReference type="Proteomes" id="UP000076532"/>
    </source>
</evidence>
<name>A0A165YL98_9AGAM</name>
<dbReference type="Proteomes" id="UP000076532">
    <property type="component" value="Unassembled WGS sequence"/>
</dbReference>
<keyword evidence="3" id="KW-1185">Reference proteome</keyword>
<feature type="region of interest" description="Disordered" evidence="1">
    <location>
        <begin position="785"/>
        <end position="804"/>
    </location>
</feature>
<sequence length="804" mass="88806">MGKKTGGKRGRPSWADGTKKAFLALRAGDWQIAVDQGLRQTGDFYTKLTKLWILKYGWHFDPMTDLEVDTKDPLDDTVDDVDFDTDEIDEAERAKRHQYHTAMRMRITQHYNRVYKQKAALGVASAELESLLLKIVDSAPKPPRKCQVMQYYSRINYSQRIKSTFIDEWERISSLPLYDGQKAPSRVNIRNQVTKRLWEAESDSFQRFTIANLNSEHAMALEAHRAATAVHGTSSPVNYHHLLNSSGSTLTAFADILSARFGMATSILMVGPVGSMNGAIEMRSAHSGTTTDMTPLKWHESDRPGFTQVEECMVKFGKRVYTATQQRARALNVCNTSSSLVELAHLSDIRIPAEEPTHLSDVQIPVEKPANLSDVQILIEKPANLSDVQIPVEEPANLSLFASGLQEEGASGVWDYSLNLTDSWNTDLNLQAMNFGQEMLFSPNAGSQTTLPTLPSFTAQLNNDSRPGSPIAELSSLGWMRPGPAGLHPPSTSAAAPIPALLALATAPSIYPRIPTSEPAAVLLFPPRALHPSHAPPPGKARLVTAPEDARVPLRAAVYQAGNKVYPPSPPRSSPPHPSPEPSSSYQHIAQPPCKSRYRGCPQSLRKTYAPVVDVGSEWAEEKWDTAIMKYMMFEEAAGFPTVELRLPAPHLRPDAFKAWFKVARPSDWKGAFVAASLEELTDGVWAWWKGMQPPDRGVDENDQPCREGIDAISWRTVGVPGKAGLLLVLVALSWLHAMKECDVARWRMMLDDVTWVLDRLVATGVAAVGTELVTPPIVKALPKRKRNTVTTGPSKRPRRFAAT</sequence>
<feature type="region of interest" description="Disordered" evidence="1">
    <location>
        <begin position="563"/>
        <end position="591"/>
    </location>
</feature>
<protein>
    <submittedName>
        <fullName evidence="2">Uncharacterized protein</fullName>
    </submittedName>
</protein>
<evidence type="ECO:0000256" key="1">
    <source>
        <dbReference type="SAM" id="MobiDB-lite"/>
    </source>
</evidence>
<accession>A0A165YL98</accession>
<dbReference type="EMBL" id="KV417694">
    <property type="protein sequence ID" value="KZP09680.1"/>
    <property type="molecule type" value="Genomic_DNA"/>
</dbReference>
<evidence type="ECO:0000313" key="2">
    <source>
        <dbReference type="EMBL" id="KZP09680.1"/>
    </source>
</evidence>